<feature type="non-terminal residue" evidence="1">
    <location>
        <position position="1"/>
    </location>
</feature>
<dbReference type="EMBL" id="HAEF01004113">
    <property type="protein sequence ID" value="SBR41495.1"/>
    <property type="molecule type" value="Transcribed_RNA"/>
</dbReference>
<feature type="non-terminal residue" evidence="1">
    <location>
        <position position="67"/>
    </location>
</feature>
<sequence length="67" mass="7431">ALPHQDRSPPITVPPVPIWSSVFSYTPFLVNIICYLLTIVSVCDSFMSWVKHIPNMTGSSGVPILFI</sequence>
<dbReference type="AlphaFoldDB" id="A0A1A8L9J4"/>
<accession>A0A1A8L9J4</accession>
<proteinExistence type="predicted"/>
<reference evidence="1" key="2">
    <citation type="submission" date="2016-06" db="EMBL/GenBank/DDBJ databases">
        <title>The genome of a short-lived fish provides insights into sex chromosome evolution and the genetic control of aging.</title>
        <authorList>
            <person name="Reichwald K."/>
            <person name="Felder M."/>
            <person name="Petzold A."/>
            <person name="Koch P."/>
            <person name="Groth M."/>
            <person name="Platzer M."/>
        </authorList>
    </citation>
    <scope>NUCLEOTIDE SEQUENCE</scope>
    <source>
        <tissue evidence="1">Brain</tissue>
    </source>
</reference>
<reference evidence="1" key="1">
    <citation type="submission" date="2016-05" db="EMBL/GenBank/DDBJ databases">
        <authorList>
            <person name="Lavstsen T."/>
            <person name="Jespersen J.S."/>
        </authorList>
    </citation>
    <scope>NUCLEOTIDE SEQUENCE</scope>
    <source>
        <tissue evidence="1">Brain</tissue>
    </source>
</reference>
<evidence type="ECO:0000313" key="1">
    <source>
        <dbReference type="EMBL" id="SBR41495.1"/>
    </source>
</evidence>
<organism evidence="1">
    <name type="scientific">Nothobranchius pienaari</name>
    <dbReference type="NCBI Taxonomy" id="704102"/>
    <lineage>
        <taxon>Eukaryota</taxon>
        <taxon>Metazoa</taxon>
        <taxon>Chordata</taxon>
        <taxon>Craniata</taxon>
        <taxon>Vertebrata</taxon>
        <taxon>Euteleostomi</taxon>
        <taxon>Actinopterygii</taxon>
        <taxon>Neopterygii</taxon>
        <taxon>Teleostei</taxon>
        <taxon>Neoteleostei</taxon>
        <taxon>Acanthomorphata</taxon>
        <taxon>Ovalentaria</taxon>
        <taxon>Atherinomorphae</taxon>
        <taxon>Cyprinodontiformes</taxon>
        <taxon>Nothobranchiidae</taxon>
        <taxon>Nothobranchius</taxon>
    </lineage>
</organism>
<name>A0A1A8L9J4_9TELE</name>
<gene>
    <name evidence="1" type="primary">Nfu_g_1_022782</name>
</gene>
<protein>
    <submittedName>
        <fullName evidence="1">Uncharacterized protein</fullName>
    </submittedName>
</protein>